<accession>A0A6J4V9V8</accession>
<dbReference type="EMBL" id="CADCWF010000272">
    <property type="protein sequence ID" value="CAA9572895.1"/>
    <property type="molecule type" value="Genomic_DNA"/>
</dbReference>
<protein>
    <submittedName>
        <fullName evidence="2">Uncharacterized protein</fullName>
    </submittedName>
</protein>
<evidence type="ECO:0000256" key="1">
    <source>
        <dbReference type="SAM" id="MobiDB-lite"/>
    </source>
</evidence>
<gene>
    <name evidence="2" type="ORF">AVDCRST_MAG59-3733</name>
</gene>
<feature type="region of interest" description="Disordered" evidence="1">
    <location>
        <begin position="1"/>
        <end position="87"/>
    </location>
</feature>
<feature type="non-terminal residue" evidence="2">
    <location>
        <position position="87"/>
    </location>
</feature>
<feature type="non-terminal residue" evidence="2">
    <location>
        <position position="1"/>
    </location>
</feature>
<dbReference type="AlphaFoldDB" id="A0A6J4V9V8"/>
<proteinExistence type="predicted"/>
<name>A0A6J4V9V8_9BACT</name>
<organism evidence="2">
    <name type="scientific">uncultured Thermomicrobiales bacterium</name>
    <dbReference type="NCBI Taxonomy" id="1645740"/>
    <lineage>
        <taxon>Bacteria</taxon>
        <taxon>Pseudomonadati</taxon>
        <taxon>Thermomicrobiota</taxon>
        <taxon>Thermomicrobia</taxon>
        <taxon>Thermomicrobiales</taxon>
        <taxon>environmental samples</taxon>
    </lineage>
</organism>
<reference evidence="2" key="1">
    <citation type="submission" date="2020-02" db="EMBL/GenBank/DDBJ databases">
        <authorList>
            <person name="Meier V. D."/>
        </authorList>
    </citation>
    <scope>NUCLEOTIDE SEQUENCE</scope>
    <source>
        <strain evidence="2">AVDCRST_MAG59</strain>
    </source>
</reference>
<feature type="compositionally biased region" description="Low complexity" evidence="1">
    <location>
        <begin position="28"/>
        <end position="42"/>
    </location>
</feature>
<sequence length="87" mass="9317">GPRRTPRRGADPPDHWAAPTRPACQHWPPLGGLPLRPAGAAGDARRHRLPAGLDGLPVVPRDHDAQRAGLHRARQLSGDPHRPPGPV</sequence>
<evidence type="ECO:0000313" key="2">
    <source>
        <dbReference type="EMBL" id="CAA9572895.1"/>
    </source>
</evidence>